<name>A0A1Q5SZ41_9EURO</name>
<keyword evidence="3" id="KW-1185">Reference proteome</keyword>
<evidence type="ECO:0000313" key="2">
    <source>
        <dbReference type="EMBL" id="OKO93268.1"/>
    </source>
</evidence>
<dbReference type="Proteomes" id="UP000186955">
    <property type="component" value="Unassembled WGS sequence"/>
</dbReference>
<proteinExistence type="predicted"/>
<reference evidence="2 3" key="1">
    <citation type="submission" date="2016-10" db="EMBL/GenBank/DDBJ databases">
        <title>Genome sequence of the ascomycete fungus Penicillium subrubescens.</title>
        <authorList>
            <person name="De Vries R.P."/>
            <person name="Peng M."/>
            <person name="Dilokpimol A."/>
            <person name="Hilden K."/>
            <person name="Makela M.R."/>
            <person name="Grigoriev I."/>
            <person name="Riley R."/>
            <person name="Granchi Z."/>
        </authorList>
    </citation>
    <scope>NUCLEOTIDE SEQUENCE [LARGE SCALE GENOMIC DNA]</scope>
    <source>
        <strain evidence="2 3">CBS 132785</strain>
    </source>
</reference>
<gene>
    <name evidence="2" type="ORF">PENSUB_12331</name>
</gene>
<feature type="compositionally biased region" description="Low complexity" evidence="1">
    <location>
        <begin position="53"/>
        <end position="62"/>
    </location>
</feature>
<dbReference type="AlphaFoldDB" id="A0A1Q5SZ41"/>
<sequence>MSGEADVEDEIVEDYTDKDYTDEEYIDDDESDEDHDEDHVMSLPETHHSENLAPPSNNNQAPPAQPSDTPPHPTPMAIIVFLRSATANRGGV</sequence>
<feature type="compositionally biased region" description="Pro residues" evidence="1">
    <location>
        <begin position="63"/>
        <end position="74"/>
    </location>
</feature>
<feature type="region of interest" description="Disordered" evidence="1">
    <location>
        <begin position="1"/>
        <end position="77"/>
    </location>
</feature>
<feature type="compositionally biased region" description="Acidic residues" evidence="1">
    <location>
        <begin position="1"/>
        <end position="36"/>
    </location>
</feature>
<protein>
    <submittedName>
        <fullName evidence="2">Uncharacterized protein</fullName>
    </submittedName>
</protein>
<evidence type="ECO:0000256" key="1">
    <source>
        <dbReference type="SAM" id="MobiDB-lite"/>
    </source>
</evidence>
<organism evidence="2 3">
    <name type="scientific">Penicillium subrubescens</name>
    <dbReference type="NCBI Taxonomy" id="1316194"/>
    <lineage>
        <taxon>Eukaryota</taxon>
        <taxon>Fungi</taxon>
        <taxon>Dikarya</taxon>
        <taxon>Ascomycota</taxon>
        <taxon>Pezizomycotina</taxon>
        <taxon>Eurotiomycetes</taxon>
        <taxon>Eurotiomycetidae</taxon>
        <taxon>Eurotiales</taxon>
        <taxon>Aspergillaceae</taxon>
        <taxon>Penicillium</taxon>
    </lineage>
</organism>
<accession>A0A1Q5SZ41</accession>
<comment type="caution">
    <text evidence="2">The sequence shown here is derived from an EMBL/GenBank/DDBJ whole genome shotgun (WGS) entry which is preliminary data.</text>
</comment>
<dbReference type="EMBL" id="MNBE01000725">
    <property type="protein sequence ID" value="OKO93268.1"/>
    <property type="molecule type" value="Genomic_DNA"/>
</dbReference>
<evidence type="ECO:0000313" key="3">
    <source>
        <dbReference type="Proteomes" id="UP000186955"/>
    </source>
</evidence>
<feature type="compositionally biased region" description="Basic and acidic residues" evidence="1">
    <location>
        <begin position="37"/>
        <end position="50"/>
    </location>
</feature>